<evidence type="ECO:0000313" key="1">
    <source>
        <dbReference type="EMBL" id="BBJ31105.1"/>
    </source>
</evidence>
<evidence type="ECO:0000313" key="2">
    <source>
        <dbReference type="Proteomes" id="UP000321183"/>
    </source>
</evidence>
<evidence type="ECO:0008006" key="3">
    <source>
        <dbReference type="Google" id="ProtNLM"/>
    </source>
</evidence>
<dbReference type="Gene3D" id="3.50.100.10">
    <property type="entry name" value="protein il1583 domain"/>
    <property type="match status" value="1"/>
</dbReference>
<keyword evidence="2" id="KW-1185">Reference proteome</keyword>
<protein>
    <recommendedName>
        <fullName evidence="3">DUF1543 domain-containing protein</fullName>
    </recommendedName>
</protein>
<proteinExistence type="predicted"/>
<dbReference type="EMBL" id="AP019563">
    <property type="protein sequence ID" value="BBJ31105.1"/>
    <property type="molecule type" value="Genomic_DNA"/>
</dbReference>
<accession>A0A510G8W7</accession>
<name>A0A510G8W7_9RICK</name>
<organism evidence="1 2">
    <name type="scientific">Rickettsia asiatica</name>
    <dbReference type="NCBI Taxonomy" id="238800"/>
    <lineage>
        <taxon>Bacteria</taxon>
        <taxon>Pseudomonadati</taxon>
        <taxon>Pseudomonadota</taxon>
        <taxon>Alphaproteobacteria</taxon>
        <taxon>Rickettsiales</taxon>
        <taxon>Rickettsiaceae</taxon>
        <taxon>Rickettsieae</taxon>
        <taxon>Rickettsia</taxon>
        <taxon>spotted fever group</taxon>
    </lineage>
</organism>
<dbReference type="Proteomes" id="UP000321183">
    <property type="component" value="Chromosome"/>
</dbReference>
<dbReference type="KEGG" id="ras:RAS_02140"/>
<gene>
    <name evidence="1" type="ORF">RAS_02140</name>
</gene>
<dbReference type="AlphaFoldDB" id="A0A510G8W7"/>
<reference evidence="1 2" key="1">
    <citation type="submission" date="2019-04" db="EMBL/GenBank/DDBJ databases">
        <title>Draft genome sequence of Rickettsia asiatica Maytaro1284.</title>
        <authorList>
            <person name="Thu M."/>
            <person name="Qiu Y."/>
            <person name="Nakao R."/>
        </authorList>
    </citation>
    <scope>NUCLEOTIDE SEQUENCE [LARGE SCALE GENOMIC DNA]</scope>
    <source>
        <strain evidence="1 2">Maytaro1284</strain>
    </source>
</reference>
<sequence>MGGYDSKQFTELHKNIFVVAESEQEAKSRALQHITNWELPHKDYQFDVDKILNVSGFLNNKIKLTPCAKERPFEFICKYVPHWKIMN</sequence>
<dbReference type="RefSeq" id="WP_147141545.1">
    <property type="nucleotide sequence ID" value="NZ_AP019563.1"/>
</dbReference>